<sequence length="298" mass="32435">MSQSLLKTRPGFATSAANASIEKISLELAHLPDSEFLTAYALSVSEALTADYFLIGRLNPSSNLVRSIRLAANGQLTENVTYSLDGTPCAKAVEGGSCVYPDGIADKFPRDVMLRTMNAQGYAGTALHGEDGQIIGIAVVLTTRPIANESEIISVLEHFSTRTAAAIETAEHLDRYRFAANDALDGIWEWDVLTGGAVLSDSMQALLGDGARRQYDFSKVENAIHPDDRPKHTQALRNHLSDNQPYDLMLRLRGQDGGYRWYRSRGTALRNEAGKTVRMIGGFMEVTDPISAPSLSND</sequence>
<keyword evidence="4" id="KW-0808">Transferase</keyword>
<evidence type="ECO:0000259" key="6">
    <source>
        <dbReference type="PROSITE" id="PS50113"/>
    </source>
</evidence>
<name>A0AAE9ZCU8_9PROT</name>
<dbReference type="EMBL" id="CP118166">
    <property type="protein sequence ID" value="WDI32529.1"/>
    <property type="molecule type" value="Genomic_DNA"/>
</dbReference>
<dbReference type="SUPFAM" id="SSF55781">
    <property type="entry name" value="GAF domain-like"/>
    <property type="match status" value="1"/>
</dbReference>
<keyword evidence="8" id="KW-1185">Reference proteome</keyword>
<dbReference type="SUPFAM" id="SSF55785">
    <property type="entry name" value="PYP-like sensor domain (PAS domain)"/>
    <property type="match status" value="1"/>
</dbReference>
<dbReference type="PANTHER" id="PTHR43304:SF1">
    <property type="entry name" value="PAC DOMAIN-CONTAINING PROTEIN"/>
    <property type="match status" value="1"/>
</dbReference>
<dbReference type="Proteomes" id="UP001214043">
    <property type="component" value="Chromosome"/>
</dbReference>
<dbReference type="InterPro" id="IPR000014">
    <property type="entry name" value="PAS"/>
</dbReference>
<dbReference type="InterPro" id="IPR001610">
    <property type="entry name" value="PAC"/>
</dbReference>
<dbReference type="KEGG" id="hfl:PUV54_04885"/>
<evidence type="ECO:0000313" key="7">
    <source>
        <dbReference type="EMBL" id="WDI32529.1"/>
    </source>
</evidence>
<dbReference type="InterPro" id="IPR052162">
    <property type="entry name" value="Sensor_kinase/Photoreceptor"/>
</dbReference>
<comment type="catalytic activity">
    <reaction evidence="1">
        <text>ATP + protein L-histidine = ADP + protein N-phospho-L-histidine.</text>
        <dbReference type="EC" id="2.7.13.3"/>
    </reaction>
</comment>
<proteinExistence type="predicted"/>
<gene>
    <name evidence="7" type="ORF">PUV54_04885</name>
</gene>
<dbReference type="Gene3D" id="3.30.450.40">
    <property type="match status" value="1"/>
</dbReference>
<dbReference type="Gene3D" id="3.30.450.20">
    <property type="entry name" value="PAS domain"/>
    <property type="match status" value="1"/>
</dbReference>
<dbReference type="RefSeq" id="WP_274494456.1">
    <property type="nucleotide sequence ID" value="NZ_CP118166.1"/>
</dbReference>
<evidence type="ECO:0000313" key="8">
    <source>
        <dbReference type="Proteomes" id="UP001214043"/>
    </source>
</evidence>
<organism evidence="7 8">
    <name type="scientific">Hyphococcus flavus</name>
    <dbReference type="NCBI Taxonomy" id="1866326"/>
    <lineage>
        <taxon>Bacteria</taxon>
        <taxon>Pseudomonadati</taxon>
        <taxon>Pseudomonadota</taxon>
        <taxon>Alphaproteobacteria</taxon>
        <taxon>Parvularculales</taxon>
        <taxon>Parvularculaceae</taxon>
        <taxon>Hyphococcus</taxon>
    </lineage>
</organism>
<evidence type="ECO:0000256" key="5">
    <source>
        <dbReference type="ARBA" id="ARBA00022777"/>
    </source>
</evidence>
<evidence type="ECO:0000256" key="4">
    <source>
        <dbReference type="ARBA" id="ARBA00022679"/>
    </source>
</evidence>
<evidence type="ECO:0000256" key="3">
    <source>
        <dbReference type="ARBA" id="ARBA00022553"/>
    </source>
</evidence>
<protein>
    <recommendedName>
        <fullName evidence="2">histidine kinase</fullName>
        <ecNumber evidence="2">2.7.13.3</ecNumber>
    </recommendedName>
</protein>
<dbReference type="EC" id="2.7.13.3" evidence="2"/>
<dbReference type="InterPro" id="IPR029016">
    <property type="entry name" value="GAF-like_dom_sf"/>
</dbReference>
<keyword evidence="3" id="KW-0597">Phosphoprotein</keyword>
<feature type="domain" description="PAC" evidence="6">
    <location>
        <begin position="246"/>
        <end position="298"/>
    </location>
</feature>
<dbReference type="AlphaFoldDB" id="A0AAE9ZCU8"/>
<dbReference type="Pfam" id="PF08447">
    <property type="entry name" value="PAS_3"/>
    <property type="match status" value="1"/>
</dbReference>
<dbReference type="InterPro" id="IPR013655">
    <property type="entry name" value="PAS_fold_3"/>
</dbReference>
<evidence type="ECO:0000256" key="2">
    <source>
        <dbReference type="ARBA" id="ARBA00012438"/>
    </source>
</evidence>
<dbReference type="SMART" id="SM00086">
    <property type="entry name" value="PAC"/>
    <property type="match status" value="1"/>
</dbReference>
<reference evidence="7" key="1">
    <citation type="submission" date="2023-02" db="EMBL/GenBank/DDBJ databases">
        <title>Genome sequence of Hyphococcus flavus.</title>
        <authorList>
            <person name="Rong J.-C."/>
            <person name="Zhao Q."/>
            <person name="Yi M."/>
            <person name="Wu J.-Y."/>
        </authorList>
    </citation>
    <scope>NUCLEOTIDE SEQUENCE</scope>
    <source>
        <strain evidence="7">MCCC 1K03223</strain>
    </source>
</reference>
<dbReference type="PROSITE" id="PS50113">
    <property type="entry name" value="PAC"/>
    <property type="match status" value="1"/>
</dbReference>
<dbReference type="InterPro" id="IPR035965">
    <property type="entry name" value="PAS-like_dom_sf"/>
</dbReference>
<dbReference type="PANTHER" id="PTHR43304">
    <property type="entry name" value="PHYTOCHROME-LIKE PROTEIN CPH1"/>
    <property type="match status" value="1"/>
</dbReference>
<keyword evidence="5" id="KW-0418">Kinase</keyword>
<accession>A0AAE9ZCU8</accession>
<evidence type="ECO:0000256" key="1">
    <source>
        <dbReference type="ARBA" id="ARBA00000085"/>
    </source>
</evidence>
<dbReference type="GO" id="GO:0004673">
    <property type="term" value="F:protein histidine kinase activity"/>
    <property type="evidence" value="ECO:0007669"/>
    <property type="project" value="UniProtKB-EC"/>
</dbReference>
<dbReference type="CDD" id="cd00130">
    <property type="entry name" value="PAS"/>
    <property type="match status" value="1"/>
</dbReference>
<dbReference type="InterPro" id="IPR000700">
    <property type="entry name" value="PAS-assoc_C"/>
</dbReference>